<sequence>MKGIVPTSTSIKKEVKNKDVLWKNAKDNGCLTRNKQYDSGFLLGLRRKMTQSYITKRLFLVQATVKQMSLTSRTPVINGPIKNSGFAGDPCAPCPDWPPRPDWAPGTPPDGTDSGASSEDKEVV</sequence>
<organism evidence="2 3">
    <name type="scientific">Pangasianodon hypophthalmus</name>
    <name type="common">Striped catfish</name>
    <name type="synonym">Helicophagus hypophthalmus</name>
    <dbReference type="NCBI Taxonomy" id="310915"/>
    <lineage>
        <taxon>Eukaryota</taxon>
        <taxon>Metazoa</taxon>
        <taxon>Chordata</taxon>
        <taxon>Craniata</taxon>
        <taxon>Vertebrata</taxon>
        <taxon>Euteleostomi</taxon>
        <taxon>Actinopterygii</taxon>
        <taxon>Neopterygii</taxon>
        <taxon>Teleostei</taxon>
        <taxon>Ostariophysi</taxon>
        <taxon>Siluriformes</taxon>
        <taxon>Pangasiidae</taxon>
        <taxon>Pangasianodon</taxon>
    </lineage>
</organism>
<feature type="region of interest" description="Disordered" evidence="1">
    <location>
        <begin position="76"/>
        <end position="124"/>
    </location>
</feature>
<dbReference type="Proteomes" id="UP000327468">
    <property type="component" value="Chromosome 2"/>
</dbReference>
<gene>
    <name evidence="2" type="ORF">PHYPO_G00102360</name>
</gene>
<dbReference type="AlphaFoldDB" id="A0A5N5PWG1"/>
<evidence type="ECO:0000313" key="3">
    <source>
        <dbReference type="Proteomes" id="UP000327468"/>
    </source>
</evidence>
<accession>A0A5N5PWG1</accession>
<proteinExistence type="predicted"/>
<comment type="caution">
    <text evidence="2">The sequence shown here is derived from an EMBL/GenBank/DDBJ whole genome shotgun (WGS) entry which is preliminary data.</text>
</comment>
<feature type="compositionally biased region" description="Pro residues" evidence="1">
    <location>
        <begin position="92"/>
        <end position="108"/>
    </location>
</feature>
<keyword evidence="3" id="KW-1185">Reference proteome</keyword>
<evidence type="ECO:0000313" key="2">
    <source>
        <dbReference type="EMBL" id="KAB5584002.1"/>
    </source>
</evidence>
<protein>
    <submittedName>
        <fullName evidence="2">Uncharacterized protein</fullName>
    </submittedName>
</protein>
<name>A0A5N5PWG1_PANHP</name>
<dbReference type="EMBL" id="VFJC01000003">
    <property type="protein sequence ID" value="KAB5584002.1"/>
    <property type="molecule type" value="Genomic_DNA"/>
</dbReference>
<evidence type="ECO:0000256" key="1">
    <source>
        <dbReference type="SAM" id="MobiDB-lite"/>
    </source>
</evidence>
<reference evidence="2 3" key="1">
    <citation type="submission" date="2019-06" db="EMBL/GenBank/DDBJ databases">
        <title>A chromosome-scale genome assembly of the striped catfish, Pangasianodon hypophthalmus.</title>
        <authorList>
            <person name="Wen M."/>
            <person name="Zahm M."/>
            <person name="Roques C."/>
            <person name="Cabau C."/>
            <person name="Klopp C."/>
            <person name="Donnadieu C."/>
            <person name="Jouanno E."/>
            <person name="Avarre J.-C."/>
            <person name="Campet M."/>
            <person name="Ha T.T.T."/>
            <person name="Dugue R."/>
            <person name="Lampietro C."/>
            <person name="Louis A."/>
            <person name="Herpin A."/>
            <person name="Echchiki A."/>
            <person name="Berthelot C."/>
            <person name="Parey E."/>
            <person name="Roest-Crollius H."/>
            <person name="Braasch I."/>
            <person name="Postlethwait J."/>
            <person name="Bobe J."/>
            <person name="Montfort J."/>
            <person name="Bouchez O."/>
            <person name="Begum T."/>
            <person name="Schartl M."/>
            <person name="Guiguen Y."/>
        </authorList>
    </citation>
    <scope>NUCLEOTIDE SEQUENCE [LARGE SCALE GENOMIC DNA]</scope>
    <source>
        <strain evidence="2 3">Indonesia</strain>
        <tissue evidence="2">Blood</tissue>
    </source>
</reference>